<evidence type="ECO:0000313" key="7">
    <source>
        <dbReference type="EMBL" id="KAL3860329.1"/>
    </source>
</evidence>
<gene>
    <name evidence="7" type="ORF">ACJMK2_010468</name>
</gene>
<feature type="repeat" description="WD" evidence="5">
    <location>
        <begin position="217"/>
        <end position="259"/>
    </location>
</feature>
<dbReference type="Pfam" id="PF12265">
    <property type="entry name" value="CAF1C_H4-bd"/>
    <property type="match status" value="1"/>
</dbReference>
<dbReference type="PROSITE" id="PS50082">
    <property type="entry name" value="WD_REPEATS_2"/>
    <property type="match status" value="3"/>
</dbReference>
<dbReference type="GO" id="GO:0006325">
    <property type="term" value="P:chromatin organization"/>
    <property type="evidence" value="ECO:0007669"/>
    <property type="project" value="UniProtKB-KW"/>
</dbReference>
<comment type="caution">
    <text evidence="7">The sequence shown here is derived from an EMBL/GenBank/DDBJ whole genome shotgun (WGS) entry which is preliminary data.</text>
</comment>
<dbReference type="InterPro" id="IPR022052">
    <property type="entry name" value="Histone-bd_RBBP4-like_N"/>
</dbReference>
<organism evidence="7 8">
    <name type="scientific">Sinanodonta woodiana</name>
    <name type="common">Chinese pond mussel</name>
    <name type="synonym">Anodonta woodiana</name>
    <dbReference type="NCBI Taxonomy" id="1069815"/>
    <lineage>
        <taxon>Eukaryota</taxon>
        <taxon>Metazoa</taxon>
        <taxon>Spiralia</taxon>
        <taxon>Lophotrochozoa</taxon>
        <taxon>Mollusca</taxon>
        <taxon>Bivalvia</taxon>
        <taxon>Autobranchia</taxon>
        <taxon>Heteroconchia</taxon>
        <taxon>Palaeoheterodonta</taxon>
        <taxon>Unionida</taxon>
        <taxon>Unionoidea</taxon>
        <taxon>Unionidae</taxon>
        <taxon>Unioninae</taxon>
        <taxon>Sinanodonta</taxon>
    </lineage>
</organism>
<evidence type="ECO:0000313" key="8">
    <source>
        <dbReference type="Proteomes" id="UP001634394"/>
    </source>
</evidence>
<dbReference type="InterPro" id="IPR050459">
    <property type="entry name" value="WD_repeat_RBAP46/RBAP48/MSI1"/>
</dbReference>
<dbReference type="SMART" id="SM00320">
    <property type="entry name" value="WD40"/>
    <property type="match status" value="5"/>
</dbReference>
<dbReference type="SUPFAM" id="SSF50978">
    <property type="entry name" value="WD40 repeat-like"/>
    <property type="match status" value="1"/>
</dbReference>
<dbReference type="Gene3D" id="2.130.10.10">
    <property type="entry name" value="YVTN repeat-like/Quinoprotein amine dehydrogenase"/>
    <property type="match status" value="1"/>
</dbReference>
<reference evidence="7 8" key="1">
    <citation type="submission" date="2024-11" db="EMBL/GenBank/DDBJ databases">
        <title>Chromosome-level genome assembly of the freshwater bivalve Anodonta woodiana.</title>
        <authorList>
            <person name="Chen X."/>
        </authorList>
    </citation>
    <scope>NUCLEOTIDE SEQUENCE [LARGE SCALE GENOMIC DNA]</scope>
    <source>
        <strain evidence="7">MN2024</strain>
        <tissue evidence="7">Gills</tissue>
    </source>
</reference>
<evidence type="ECO:0000256" key="3">
    <source>
        <dbReference type="ARBA" id="ARBA00022737"/>
    </source>
</evidence>
<keyword evidence="8" id="KW-1185">Reference proteome</keyword>
<evidence type="ECO:0000256" key="5">
    <source>
        <dbReference type="PROSITE-ProRule" id="PRU00221"/>
    </source>
</evidence>
<dbReference type="AlphaFoldDB" id="A0ABD3VFG0"/>
<feature type="domain" description="Histone-binding protein RBBP4-like N-terminal" evidence="6">
    <location>
        <begin position="9"/>
        <end position="72"/>
    </location>
</feature>
<dbReference type="Proteomes" id="UP001634394">
    <property type="component" value="Unassembled WGS sequence"/>
</dbReference>
<feature type="repeat" description="WD" evidence="5">
    <location>
        <begin position="337"/>
        <end position="370"/>
    </location>
</feature>
<dbReference type="Pfam" id="PF00400">
    <property type="entry name" value="WD40"/>
    <property type="match status" value="3"/>
</dbReference>
<keyword evidence="2 5" id="KW-0853">WD repeat</keyword>
<name>A0ABD3VFG0_SINWO</name>
<keyword evidence="4" id="KW-0156">Chromatin regulator</keyword>
<evidence type="ECO:0000256" key="1">
    <source>
        <dbReference type="ARBA" id="ARBA00009341"/>
    </source>
</evidence>
<dbReference type="PROSITE" id="PS50294">
    <property type="entry name" value="WD_REPEATS_REGION"/>
    <property type="match status" value="1"/>
</dbReference>
<dbReference type="InterPro" id="IPR001680">
    <property type="entry name" value="WD40_rpt"/>
</dbReference>
<comment type="similarity">
    <text evidence="1">Belongs to the WD repeat RBAP46/RBAP48/MSI1 family.</text>
</comment>
<evidence type="ECO:0000256" key="4">
    <source>
        <dbReference type="ARBA" id="ARBA00022853"/>
    </source>
</evidence>
<sequence>MTDKEVLEEYKPILYDLLLTHTLERPSLTAEWLPDVTMPDGEDYSFHRMILGTHSTVNDQHNQLMIACIPFPNDSGRFSGSPYASRLFSGSQYDKNNAAFIGFDSLHWKYETEGKISHKGNVSKACYMPQDPDIIATSTSSKDVLVFHYEKHSAKSDPSVKCNPKLKLKGHQKEGHGLSWNPNINGYLLSASDDHICLWNIHTKPEKERNIHPFSTFTGHTSSVKDVAWHPSHESWFGSVSDDKKLMFWDIRSSETSMPCHNVDAHNAEVNCLSFNPFIDCILATGSTDKTWSPHYKTILACSGINRRLYVWDCNKIGVENSAEDAEGYPRELLFIHIGHSAKISDFSWNPNEPWVIGSVAEDIMQVWQMAEHIYSD</sequence>
<proteinExistence type="inferred from homology"/>
<dbReference type="PANTHER" id="PTHR22850">
    <property type="entry name" value="WD40 REPEAT FAMILY"/>
    <property type="match status" value="1"/>
</dbReference>
<keyword evidence="3" id="KW-0677">Repeat</keyword>
<dbReference type="EMBL" id="JBJQND010000012">
    <property type="protein sequence ID" value="KAL3860329.1"/>
    <property type="molecule type" value="Genomic_DNA"/>
</dbReference>
<feature type="repeat" description="WD" evidence="5">
    <location>
        <begin position="168"/>
        <end position="209"/>
    </location>
</feature>
<dbReference type="InterPro" id="IPR036322">
    <property type="entry name" value="WD40_repeat_dom_sf"/>
</dbReference>
<dbReference type="InterPro" id="IPR015943">
    <property type="entry name" value="WD40/YVTN_repeat-like_dom_sf"/>
</dbReference>
<accession>A0ABD3VFG0</accession>
<protein>
    <recommendedName>
        <fullName evidence="6">Histone-binding protein RBBP4-like N-terminal domain-containing protein</fullName>
    </recommendedName>
</protein>
<evidence type="ECO:0000256" key="2">
    <source>
        <dbReference type="ARBA" id="ARBA00022574"/>
    </source>
</evidence>
<evidence type="ECO:0000259" key="6">
    <source>
        <dbReference type="Pfam" id="PF12265"/>
    </source>
</evidence>